<reference evidence="1" key="1">
    <citation type="journal article" date="2014" name="Front. Microbiol.">
        <title>High frequency of phylogenetically diverse reductive dehalogenase-homologous genes in deep subseafloor sedimentary metagenomes.</title>
        <authorList>
            <person name="Kawai M."/>
            <person name="Futagami T."/>
            <person name="Toyoda A."/>
            <person name="Takaki Y."/>
            <person name="Nishi S."/>
            <person name="Hori S."/>
            <person name="Arai W."/>
            <person name="Tsubouchi T."/>
            <person name="Morono Y."/>
            <person name="Uchiyama I."/>
            <person name="Ito T."/>
            <person name="Fujiyama A."/>
            <person name="Inagaki F."/>
            <person name="Takami H."/>
        </authorList>
    </citation>
    <scope>NUCLEOTIDE SEQUENCE</scope>
    <source>
        <strain evidence="1">Expedition CK06-06</strain>
    </source>
</reference>
<evidence type="ECO:0000313" key="1">
    <source>
        <dbReference type="EMBL" id="GAI04208.1"/>
    </source>
</evidence>
<sequence length="60" mass="6856">MIGKSLLNAYLTEEDVLNLTYKAFQEINVSNKNVLVIIPDHTRTAPLNIFFRSIYDVIGE</sequence>
<gene>
    <name evidence="1" type="ORF">S06H3_11880</name>
</gene>
<proteinExistence type="predicted"/>
<evidence type="ECO:0008006" key="2">
    <source>
        <dbReference type="Google" id="ProtNLM"/>
    </source>
</evidence>
<dbReference type="Gene3D" id="3.40.50.11440">
    <property type="match status" value="1"/>
</dbReference>
<dbReference type="EMBL" id="BARV01005841">
    <property type="protein sequence ID" value="GAI04208.1"/>
    <property type="molecule type" value="Genomic_DNA"/>
</dbReference>
<comment type="caution">
    <text evidence="1">The sequence shown here is derived from an EMBL/GenBank/DDBJ whole genome shotgun (WGS) entry which is preliminary data.</text>
</comment>
<feature type="non-terminal residue" evidence="1">
    <location>
        <position position="60"/>
    </location>
</feature>
<name>X1KC58_9ZZZZ</name>
<dbReference type="AlphaFoldDB" id="X1KC58"/>
<accession>X1KC58</accession>
<organism evidence="1">
    <name type="scientific">marine sediment metagenome</name>
    <dbReference type="NCBI Taxonomy" id="412755"/>
    <lineage>
        <taxon>unclassified sequences</taxon>
        <taxon>metagenomes</taxon>
        <taxon>ecological metagenomes</taxon>
    </lineage>
</organism>
<protein>
    <recommendedName>
        <fullName evidence="2">LarA-like N-terminal domain-containing protein</fullName>
    </recommendedName>
</protein>